<dbReference type="Gene3D" id="3.40.50.150">
    <property type="entry name" value="Vaccinia Virus protein VP39"/>
    <property type="match status" value="1"/>
</dbReference>
<feature type="region of interest" description="Disordered" evidence="3">
    <location>
        <begin position="1"/>
        <end position="24"/>
    </location>
</feature>
<evidence type="ECO:0000256" key="2">
    <source>
        <dbReference type="ARBA" id="ARBA00022679"/>
    </source>
</evidence>
<dbReference type="Proteomes" id="UP000255367">
    <property type="component" value="Unassembled WGS sequence"/>
</dbReference>
<dbReference type="GO" id="GO:0003676">
    <property type="term" value="F:nucleic acid binding"/>
    <property type="evidence" value="ECO:0007669"/>
    <property type="project" value="InterPro"/>
</dbReference>
<keyword evidence="2 4" id="KW-0808">Transferase</keyword>
<dbReference type="OrthoDB" id="9803017at2"/>
<proteinExistence type="predicted"/>
<dbReference type="PANTHER" id="PTHR43542:SF1">
    <property type="entry name" value="METHYLTRANSFERASE"/>
    <property type="match status" value="1"/>
</dbReference>
<gene>
    <name evidence="4" type="primary">rsmD</name>
    <name evidence="4" type="ORF">NCTC12020_00353</name>
</gene>
<dbReference type="CDD" id="cd02440">
    <property type="entry name" value="AdoMet_MTases"/>
    <property type="match status" value="1"/>
</dbReference>
<dbReference type="EC" id="2.1.1.171" evidence="4"/>
<dbReference type="PIRSF" id="PIRSF004553">
    <property type="entry name" value="CHP00095"/>
    <property type="match status" value="1"/>
</dbReference>
<dbReference type="GO" id="GO:0052913">
    <property type="term" value="F:16S rRNA (guanine(966)-N(2))-methyltransferase activity"/>
    <property type="evidence" value="ECO:0007669"/>
    <property type="project" value="UniProtKB-EC"/>
</dbReference>
<reference evidence="4 5" key="1">
    <citation type="submission" date="2018-06" db="EMBL/GenBank/DDBJ databases">
        <authorList>
            <consortium name="Pathogen Informatics"/>
            <person name="Doyle S."/>
        </authorList>
    </citation>
    <scope>NUCLEOTIDE SEQUENCE [LARGE SCALE GENOMIC DNA]</scope>
    <source>
        <strain evidence="4 5">NCTC12020</strain>
    </source>
</reference>
<organism evidence="4 5">
    <name type="scientific">Veillonella criceti</name>
    <dbReference type="NCBI Taxonomy" id="103891"/>
    <lineage>
        <taxon>Bacteria</taxon>
        <taxon>Bacillati</taxon>
        <taxon>Bacillota</taxon>
        <taxon>Negativicutes</taxon>
        <taxon>Veillonellales</taxon>
        <taxon>Veillonellaceae</taxon>
        <taxon>Veillonella</taxon>
    </lineage>
</organism>
<dbReference type="RefSeq" id="WP_115309607.1">
    <property type="nucleotide sequence ID" value="NZ_UHIO01000001.1"/>
</dbReference>
<dbReference type="NCBIfam" id="TIGR00095">
    <property type="entry name" value="16S rRNA (guanine(966)-N(2))-methyltransferase RsmD"/>
    <property type="match status" value="1"/>
</dbReference>
<dbReference type="InterPro" id="IPR002052">
    <property type="entry name" value="DNA_methylase_N6_adenine_CS"/>
</dbReference>
<dbReference type="PROSITE" id="PS00092">
    <property type="entry name" value="N6_MTASE"/>
    <property type="match status" value="1"/>
</dbReference>
<dbReference type="PANTHER" id="PTHR43542">
    <property type="entry name" value="METHYLTRANSFERASE"/>
    <property type="match status" value="1"/>
</dbReference>
<evidence type="ECO:0000256" key="3">
    <source>
        <dbReference type="SAM" id="MobiDB-lite"/>
    </source>
</evidence>
<accession>A0A380NGP2</accession>
<keyword evidence="5" id="KW-1185">Reference proteome</keyword>
<dbReference type="AlphaFoldDB" id="A0A380NGP2"/>
<keyword evidence="1 4" id="KW-0489">Methyltransferase</keyword>
<name>A0A380NGP2_9FIRM</name>
<dbReference type="Pfam" id="PF03602">
    <property type="entry name" value="Cons_hypoth95"/>
    <property type="match status" value="1"/>
</dbReference>
<dbReference type="SUPFAM" id="SSF53335">
    <property type="entry name" value="S-adenosyl-L-methionine-dependent methyltransferases"/>
    <property type="match status" value="1"/>
</dbReference>
<protein>
    <submittedName>
        <fullName evidence="4">Ribosomal RNA small subunit methyltransferase D</fullName>
        <ecNumber evidence="4">2.1.1.171</ecNumber>
    </submittedName>
</protein>
<dbReference type="InterPro" id="IPR004398">
    <property type="entry name" value="RNA_MeTrfase_RsmD"/>
</dbReference>
<evidence type="ECO:0000313" key="4">
    <source>
        <dbReference type="EMBL" id="SUP40655.1"/>
    </source>
</evidence>
<evidence type="ECO:0000313" key="5">
    <source>
        <dbReference type="Proteomes" id="UP000255367"/>
    </source>
</evidence>
<evidence type="ECO:0000256" key="1">
    <source>
        <dbReference type="ARBA" id="ARBA00022603"/>
    </source>
</evidence>
<dbReference type="EMBL" id="UHIO01000001">
    <property type="protein sequence ID" value="SUP40655.1"/>
    <property type="molecule type" value="Genomic_DNA"/>
</dbReference>
<sequence>MRIIAGRAKGHNLKAPKGMNTRPTQDRVRESIFNVLTNYGLVEATVLDLFSGTGAFGLEAVSRGASLAVCVDKRTARIIKENVTHCHFESNVEVLPVTIDVAAKQLAGRQFDYIFSDPPYEQGFVAATLAVVVNQQLLKENGMLIVEHHEKEPLVLPEGWCVVREQQFGYTKVTYCVPYELERS</sequence>
<dbReference type="InterPro" id="IPR029063">
    <property type="entry name" value="SAM-dependent_MTases_sf"/>
</dbReference>